<dbReference type="Proteomes" id="UP000295367">
    <property type="component" value="Unassembled WGS sequence"/>
</dbReference>
<feature type="region of interest" description="Disordered" evidence="1">
    <location>
        <begin position="1"/>
        <end position="24"/>
    </location>
</feature>
<comment type="caution">
    <text evidence="3">The sequence shown here is derived from an EMBL/GenBank/DDBJ whole genome shotgun (WGS) entry which is preliminary data.</text>
</comment>
<dbReference type="OrthoDB" id="9157352at2"/>
<keyword evidence="2" id="KW-0472">Membrane</keyword>
<dbReference type="RefSeq" id="WP_124947766.1">
    <property type="nucleotide sequence ID" value="NZ_BHVT01000073.1"/>
</dbReference>
<gene>
    <name evidence="3" type="ORF">EDC63_101239</name>
</gene>
<evidence type="ECO:0000256" key="1">
    <source>
        <dbReference type="SAM" id="MobiDB-lite"/>
    </source>
</evidence>
<evidence type="ECO:0000313" key="4">
    <source>
        <dbReference type="Proteomes" id="UP000295367"/>
    </source>
</evidence>
<feature type="transmembrane region" description="Helical" evidence="2">
    <location>
        <begin position="65"/>
        <end position="87"/>
    </location>
</feature>
<organism evidence="3 4">
    <name type="scientific">Sulfurirhabdus autotrophica</name>
    <dbReference type="NCBI Taxonomy" id="1706046"/>
    <lineage>
        <taxon>Bacteria</taxon>
        <taxon>Pseudomonadati</taxon>
        <taxon>Pseudomonadota</taxon>
        <taxon>Betaproteobacteria</taxon>
        <taxon>Nitrosomonadales</taxon>
        <taxon>Sulfuricellaceae</taxon>
        <taxon>Sulfurirhabdus</taxon>
    </lineage>
</organism>
<accession>A0A4V2W321</accession>
<dbReference type="Pfam" id="PF09527">
    <property type="entry name" value="ATPase_gene1"/>
    <property type="match status" value="1"/>
</dbReference>
<reference evidence="3 4" key="1">
    <citation type="submission" date="2019-03" db="EMBL/GenBank/DDBJ databases">
        <title>Genomic Encyclopedia of Type Strains, Phase IV (KMG-IV): sequencing the most valuable type-strain genomes for metagenomic binning, comparative biology and taxonomic classification.</title>
        <authorList>
            <person name="Goeker M."/>
        </authorList>
    </citation>
    <scope>NUCLEOTIDE SEQUENCE [LARGE SCALE GENOMIC DNA]</scope>
    <source>
        <strain evidence="3 4">DSM 100309</strain>
    </source>
</reference>
<dbReference type="EMBL" id="SMCO01000001">
    <property type="protein sequence ID" value="TCV90269.1"/>
    <property type="molecule type" value="Genomic_DNA"/>
</dbReference>
<evidence type="ECO:0000313" key="3">
    <source>
        <dbReference type="EMBL" id="TCV90269.1"/>
    </source>
</evidence>
<keyword evidence="4" id="KW-1185">Reference proteome</keyword>
<evidence type="ECO:0000256" key="2">
    <source>
        <dbReference type="SAM" id="Phobius"/>
    </source>
</evidence>
<name>A0A4V2W321_9PROT</name>
<keyword evidence="2" id="KW-1133">Transmembrane helix</keyword>
<proteinExistence type="predicted"/>
<keyword evidence="2" id="KW-0812">Transmembrane</keyword>
<sequence length="91" mass="10180">MGSNDKLRHKVEQQAKRMQQAESEQDSLVAQTIYLGTLALLFVLPVIGGAYLGNWLDNMDAGYSYKWTVGLIALGIGVGIFNVYMFVREHE</sequence>
<dbReference type="AlphaFoldDB" id="A0A4V2W321"/>
<feature type="transmembrane region" description="Helical" evidence="2">
    <location>
        <begin position="33"/>
        <end position="53"/>
    </location>
</feature>
<protein>
    <submittedName>
        <fullName evidence="3">ATP synthase protein I</fullName>
    </submittedName>
</protein>
<dbReference type="InterPro" id="IPR032820">
    <property type="entry name" value="ATPase_put"/>
</dbReference>